<keyword evidence="2" id="KW-1185">Reference proteome</keyword>
<evidence type="ECO:0000313" key="1">
    <source>
        <dbReference type="EMBL" id="EET43315.1"/>
    </source>
</evidence>
<dbReference type="Proteomes" id="UP000005365">
    <property type="component" value="Unassembled WGS sequence"/>
</dbReference>
<comment type="caution">
    <text evidence="1">The sequence shown here is derived from an EMBL/GenBank/DDBJ whole genome shotgun (WGS) entry which is preliminary data.</text>
</comment>
<gene>
    <name evidence="1" type="ORF">NEISICOT_02897</name>
</gene>
<name>C6M8M4_NEISI</name>
<organism evidence="1 2">
    <name type="scientific">Neisseria sicca ATCC 29256</name>
    <dbReference type="NCBI Taxonomy" id="547045"/>
    <lineage>
        <taxon>Bacteria</taxon>
        <taxon>Pseudomonadati</taxon>
        <taxon>Pseudomonadota</taxon>
        <taxon>Betaproteobacteria</taxon>
        <taxon>Neisseriales</taxon>
        <taxon>Neisseriaceae</taxon>
        <taxon>Neisseria</taxon>
    </lineage>
</organism>
<evidence type="ECO:0000313" key="2">
    <source>
        <dbReference type="Proteomes" id="UP000005365"/>
    </source>
</evidence>
<dbReference type="AlphaFoldDB" id="C6M8M4"/>
<reference evidence="1" key="1">
    <citation type="submission" date="2009-07" db="EMBL/GenBank/DDBJ databases">
        <authorList>
            <person name="Weinstock G."/>
            <person name="Sodergren E."/>
            <person name="Clifton S."/>
            <person name="Fulton L."/>
            <person name="Fulton B."/>
            <person name="Courtney L."/>
            <person name="Fronick C."/>
            <person name="Harrison M."/>
            <person name="Strong C."/>
            <person name="Farmer C."/>
            <person name="Delahaunty K."/>
            <person name="Markovic C."/>
            <person name="Hall O."/>
            <person name="Minx P."/>
            <person name="Tomlinson C."/>
            <person name="Mitreva M."/>
            <person name="Nelson J."/>
            <person name="Hou S."/>
            <person name="Wollam A."/>
            <person name="Pepin K.H."/>
            <person name="Johnson M."/>
            <person name="Bhonagiri V."/>
            <person name="Nash W.E."/>
            <person name="Warren W."/>
            <person name="Chinwalla A."/>
            <person name="Mardis E.R."/>
            <person name="Wilson R.K."/>
        </authorList>
    </citation>
    <scope>NUCLEOTIDE SEQUENCE [LARGE SCALE GENOMIC DNA]</scope>
    <source>
        <strain evidence="1">ATCC 29256</strain>
    </source>
</reference>
<protein>
    <submittedName>
        <fullName evidence="1">Uncharacterized protein</fullName>
    </submittedName>
</protein>
<sequence length="134" mass="14638">MARVKPLNTIATAVAALALPTKRAAVLDSTARNRPCPNPAANRTRFISANSLNKAVIRLPSEKITAVASITLLRLKPLESAVRIGAETVAPRHIAAHNHTDVGGRHVQALRHHVHQADRHKFRNPRAKEEIVKI</sequence>
<accession>C6M8M4</accession>
<dbReference type="EMBL" id="ACKO02000022">
    <property type="protein sequence ID" value="EET43315.1"/>
    <property type="molecule type" value="Genomic_DNA"/>
</dbReference>
<proteinExistence type="predicted"/>